<sequence length="243" mass="27827">MWILLSVQLFLIAIFILLGWAISKKKAYNLISNFATRPKEEQEELIKRGYTQKTGKLLITTGIVLLLLLPLLFFPISYALEINIMAMIVLLLGGFIYLSKYEIPKKRKKSYIISTSITLITVIFLSVVFFLGYQDFELKTHDTSFEITGVYGDEWTYEELTAITLLDSMPEVTFRTNGYGLQDISKGHFALKEYGSSLLFIHKGISPYLLIQTEEDTILINSKNAEITEGWYNHLEKQIINGD</sequence>
<dbReference type="Pfam" id="PF12650">
    <property type="entry name" value="DUF3784"/>
    <property type="match status" value="1"/>
</dbReference>
<dbReference type="RefSeq" id="WP_230501622.1">
    <property type="nucleotide sequence ID" value="NZ_CAKJTJ010000013.1"/>
</dbReference>
<accession>A0ABN8ACG1</accession>
<keyword evidence="1" id="KW-1133">Transmembrane helix</keyword>
<comment type="caution">
    <text evidence="2">The sequence shown here is derived from an EMBL/GenBank/DDBJ whole genome shotgun (WGS) entry which is preliminary data.</text>
</comment>
<organism evidence="2 3">
    <name type="scientific">Sutcliffiella rhizosphaerae</name>
    <dbReference type="NCBI Taxonomy" id="2880967"/>
    <lineage>
        <taxon>Bacteria</taxon>
        <taxon>Bacillati</taxon>
        <taxon>Bacillota</taxon>
        <taxon>Bacilli</taxon>
        <taxon>Bacillales</taxon>
        <taxon>Bacillaceae</taxon>
        <taxon>Sutcliffiella</taxon>
    </lineage>
</organism>
<dbReference type="InterPro" id="IPR017259">
    <property type="entry name" value="UCP037672"/>
</dbReference>
<reference evidence="2 3" key="1">
    <citation type="submission" date="2021-10" db="EMBL/GenBank/DDBJ databases">
        <authorList>
            <person name="Criscuolo A."/>
        </authorList>
    </citation>
    <scope>NUCLEOTIDE SEQUENCE [LARGE SCALE GENOMIC DNA]</scope>
    <source>
        <strain evidence="3">CIP 111883</strain>
    </source>
</reference>
<feature type="transmembrane region" description="Helical" evidence="1">
    <location>
        <begin position="111"/>
        <end position="133"/>
    </location>
</feature>
<evidence type="ECO:0000313" key="2">
    <source>
        <dbReference type="EMBL" id="CAG9621737.1"/>
    </source>
</evidence>
<evidence type="ECO:0000256" key="1">
    <source>
        <dbReference type="SAM" id="Phobius"/>
    </source>
</evidence>
<gene>
    <name evidence="2" type="ORF">BACCIP111883_02510</name>
</gene>
<keyword evidence="3" id="KW-1185">Reference proteome</keyword>
<feature type="transmembrane region" description="Helical" evidence="1">
    <location>
        <begin position="6"/>
        <end position="23"/>
    </location>
</feature>
<evidence type="ECO:0008006" key="4">
    <source>
        <dbReference type="Google" id="ProtNLM"/>
    </source>
</evidence>
<feature type="transmembrane region" description="Helical" evidence="1">
    <location>
        <begin position="82"/>
        <end position="99"/>
    </location>
</feature>
<name>A0ABN8ACG1_9BACI</name>
<keyword evidence="1" id="KW-0472">Membrane</keyword>
<dbReference type="Proteomes" id="UP000789833">
    <property type="component" value="Unassembled WGS sequence"/>
</dbReference>
<evidence type="ECO:0000313" key="3">
    <source>
        <dbReference type="Proteomes" id="UP000789833"/>
    </source>
</evidence>
<keyword evidence="1" id="KW-0812">Transmembrane</keyword>
<protein>
    <recommendedName>
        <fullName evidence="4">Bacterial Pleckstrin homology domain-containing protein</fullName>
    </recommendedName>
</protein>
<feature type="transmembrane region" description="Helical" evidence="1">
    <location>
        <begin position="57"/>
        <end position="76"/>
    </location>
</feature>
<dbReference type="EMBL" id="CAKJTJ010000013">
    <property type="protein sequence ID" value="CAG9621737.1"/>
    <property type="molecule type" value="Genomic_DNA"/>
</dbReference>
<proteinExistence type="predicted"/>